<sequence>MNLLARRPPPWLLILADTVVAVLLALASTASPPELTTNAVTTALCWLLAVPVAVRRVWPEPAYYSAILLGIAVLSVQANRLMPTVVAALAIYPVATGRPVWRSAIALVSGLLVNGGSLLVSMSGPAQYSNGWPDPVFILGTAWLVLAASWSLGTAARTRREFAARDARRQAEQAATDERLRIARELHDVVAHSMSMITVKAGVAAKVLDKHPEEGRKALRAIEEIGRGSLAEMRHFLGALRAPGSAPDSTPLPRLADLPSLARQAAEAGVQVDLSVNGTVPDSMAPAVYRILQEAITNVVKHAAPAHCQAGVSVADGRLRISVVDDGPGQRMLPGRPGGHGLAGMRERALLYGGTFEAGPLPERGFGVHASWEIPGPA</sequence>
<dbReference type="InterPro" id="IPR055558">
    <property type="entry name" value="DUF7134"/>
</dbReference>
<evidence type="ECO:0000256" key="7">
    <source>
        <dbReference type="ARBA" id="ARBA00022840"/>
    </source>
</evidence>
<protein>
    <recommendedName>
        <fullName evidence="2">histidine kinase</fullName>
        <ecNumber evidence="2">2.7.13.3</ecNumber>
    </recommendedName>
</protein>
<organism evidence="13 14">
    <name type="scientific">Nonomuraea angiospora</name>
    <dbReference type="NCBI Taxonomy" id="46172"/>
    <lineage>
        <taxon>Bacteria</taxon>
        <taxon>Bacillati</taxon>
        <taxon>Actinomycetota</taxon>
        <taxon>Actinomycetes</taxon>
        <taxon>Streptosporangiales</taxon>
        <taxon>Streptosporangiaceae</taxon>
        <taxon>Nonomuraea</taxon>
    </lineage>
</organism>
<dbReference type="InterPro" id="IPR003594">
    <property type="entry name" value="HATPase_dom"/>
</dbReference>
<evidence type="ECO:0000256" key="2">
    <source>
        <dbReference type="ARBA" id="ARBA00012438"/>
    </source>
</evidence>
<dbReference type="GO" id="GO:0016301">
    <property type="term" value="F:kinase activity"/>
    <property type="evidence" value="ECO:0007669"/>
    <property type="project" value="UniProtKB-KW"/>
</dbReference>
<dbReference type="SUPFAM" id="SSF55874">
    <property type="entry name" value="ATPase domain of HSP90 chaperone/DNA topoisomerase II/histidine kinase"/>
    <property type="match status" value="1"/>
</dbReference>
<proteinExistence type="predicted"/>
<dbReference type="InterPro" id="IPR011712">
    <property type="entry name" value="Sig_transdc_His_kin_sub3_dim/P"/>
</dbReference>
<keyword evidence="9" id="KW-0472">Membrane</keyword>
<keyword evidence="8" id="KW-0902">Two-component regulatory system</keyword>
<feature type="transmembrane region" description="Helical" evidence="9">
    <location>
        <begin position="136"/>
        <end position="156"/>
    </location>
</feature>
<comment type="caution">
    <text evidence="13">The sequence shown here is derived from an EMBL/GenBank/DDBJ whole genome shotgun (WGS) entry which is preliminary data.</text>
</comment>
<evidence type="ECO:0000256" key="3">
    <source>
        <dbReference type="ARBA" id="ARBA00022553"/>
    </source>
</evidence>
<feature type="transmembrane region" description="Helical" evidence="9">
    <location>
        <begin position="104"/>
        <end position="124"/>
    </location>
</feature>
<dbReference type="Proteomes" id="UP000633509">
    <property type="component" value="Unassembled WGS sequence"/>
</dbReference>
<evidence type="ECO:0000259" key="10">
    <source>
        <dbReference type="Pfam" id="PF02518"/>
    </source>
</evidence>
<dbReference type="Gene3D" id="1.20.5.1930">
    <property type="match status" value="1"/>
</dbReference>
<dbReference type="Gene3D" id="3.30.565.10">
    <property type="entry name" value="Histidine kinase-like ATPase, C-terminal domain"/>
    <property type="match status" value="1"/>
</dbReference>
<keyword evidence="7" id="KW-0067">ATP-binding</keyword>
<evidence type="ECO:0000259" key="12">
    <source>
        <dbReference type="Pfam" id="PF23539"/>
    </source>
</evidence>
<evidence type="ECO:0000256" key="8">
    <source>
        <dbReference type="ARBA" id="ARBA00023012"/>
    </source>
</evidence>
<dbReference type="InterPro" id="IPR050482">
    <property type="entry name" value="Sensor_HK_TwoCompSys"/>
</dbReference>
<keyword evidence="14" id="KW-1185">Reference proteome</keyword>
<evidence type="ECO:0000256" key="4">
    <source>
        <dbReference type="ARBA" id="ARBA00022679"/>
    </source>
</evidence>
<name>A0ABR9LQG3_9ACTN</name>
<dbReference type="Pfam" id="PF02518">
    <property type="entry name" value="HATPase_c"/>
    <property type="match status" value="1"/>
</dbReference>
<keyword evidence="3" id="KW-0597">Phosphoprotein</keyword>
<feature type="transmembrane region" description="Helical" evidence="9">
    <location>
        <begin position="12"/>
        <end position="28"/>
    </location>
</feature>
<dbReference type="InterPro" id="IPR036890">
    <property type="entry name" value="HATPase_C_sf"/>
</dbReference>
<feature type="domain" description="DUF7134" evidence="12">
    <location>
        <begin position="15"/>
        <end position="160"/>
    </location>
</feature>
<evidence type="ECO:0000259" key="11">
    <source>
        <dbReference type="Pfam" id="PF07730"/>
    </source>
</evidence>
<dbReference type="RefSeq" id="WP_192784085.1">
    <property type="nucleotide sequence ID" value="NZ_JADBEK010000001.1"/>
</dbReference>
<feature type="domain" description="Histidine kinase/HSP90-like ATPase" evidence="10">
    <location>
        <begin position="287"/>
        <end position="369"/>
    </location>
</feature>
<evidence type="ECO:0000256" key="5">
    <source>
        <dbReference type="ARBA" id="ARBA00022741"/>
    </source>
</evidence>
<dbReference type="EMBL" id="JADBEK010000001">
    <property type="protein sequence ID" value="MBE1582893.1"/>
    <property type="molecule type" value="Genomic_DNA"/>
</dbReference>
<keyword evidence="9" id="KW-0812">Transmembrane</keyword>
<dbReference type="PANTHER" id="PTHR24421:SF10">
    <property type="entry name" value="NITRATE_NITRITE SENSOR PROTEIN NARQ"/>
    <property type="match status" value="1"/>
</dbReference>
<dbReference type="Pfam" id="PF23539">
    <property type="entry name" value="DUF7134"/>
    <property type="match status" value="1"/>
</dbReference>
<accession>A0ABR9LQG3</accession>
<evidence type="ECO:0000256" key="9">
    <source>
        <dbReference type="SAM" id="Phobius"/>
    </source>
</evidence>
<keyword evidence="5" id="KW-0547">Nucleotide-binding</keyword>
<evidence type="ECO:0000256" key="6">
    <source>
        <dbReference type="ARBA" id="ARBA00022777"/>
    </source>
</evidence>
<feature type="transmembrane region" description="Helical" evidence="9">
    <location>
        <begin position="66"/>
        <end position="92"/>
    </location>
</feature>
<gene>
    <name evidence="13" type="ORF">H4W80_001151</name>
</gene>
<evidence type="ECO:0000313" key="13">
    <source>
        <dbReference type="EMBL" id="MBE1582893.1"/>
    </source>
</evidence>
<feature type="transmembrane region" description="Helical" evidence="9">
    <location>
        <begin position="35"/>
        <end position="54"/>
    </location>
</feature>
<dbReference type="EC" id="2.7.13.3" evidence="2"/>
<keyword evidence="4" id="KW-0808">Transferase</keyword>
<evidence type="ECO:0000256" key="1">
    <source>
        <dbReference type="ARBA" id="ARBA00000085"/>
    </source>
</evidence>
<dbReference type="CDD" id="cd16917">
    <property type="entry name" value="HATPase_UhpB-NarQ-NarX-like"/>
    <property type="match status" value="1"/>
</dbReference>
<comment type="catalytic activity">
    <reaction evidence="1">
        <text>ATP + protein L-histidine = ADP + protein N-phospho-L-histidine.</text>
        <dbReference type="EC" id="2.7.13.3"/>
    </reaction>
</comment>
<feature type="domain" description="Signal transduction histidine kinase subgroup 3 dimerisation and phosphoacceptor" evidence="11">
    <location>
        <begin position="178"/>
        <end position="243"/>
    </location>
</feature>
<reference evidence="13 14" key="1">
    <citation type="submission" date="2020-10" db="EMBL/GenBank/DDBJ databases">
        <title>Sequencing the genomes of 1000 actinobacteria strains.</title>
        <authorList>
            <person name="Klenk H.-P."/>
        </authorList>
    </citation>
    <scope>NUCLEOTIDE SEQUENCE [LARGE SCALE GENOMIC DNA]</scope>
    <source>
        <strain evidence="13 14">DSM 43173</strain>
    </source>
</reference>
<keyword evidence="9" id="KW-1133">Transmembrane helix</keyword>
<keyword evidence="6 13" id="KW-0418">Kinase</keyword>
<dbReference type="PANTHER" id="PTHR24421">
    <property type="entry name" value="NITRATE/NITRITE SENSOR PROTEIN NARX-RELATED"/>
    <property type="match status" value="1"/>
</dbReference>
<dbReference type="Pfam" id="PF07730">
    <property type="entry name" value="HisKA_3"/>
    <property type="match status" value="1"/>
</dbReference>
<evidence type="ECO:0000313" key="14">
    <source>
        <dbReference type="Proteomes" id="UP000633509"/>
    </source>
</evidence>